<evidence type="ECO:0000313" key="5">
    <source>
        <dbReference type="Proteomes" id="UP000198424"/>
    </source>
</evidence>
<dbReference type="SUPFAM" id="SSF48371">
    <property type="entry name" value="ARM repeat"/>
    <property type="match status" value="1"/>
</dbReference>
<evidence type="ECO:0000313" key="3">
    <source>
        <dbReference type="EMBL" id="OXA89903.1"/>
    </source>
</evidence>
<dbReference type="Proteomes" id="UP000028712">
    <property type="component" value="Unassembled WGS sequence"/>
</dbReference>
<protein>
    <submittedName>
        <fullName evidence="3">DUF5071 domain-containing protein</fullName>
    </submittedName>
</protein>
<dbReference type="STRING" id="991.IW20_17340"/>
<dbReference type="InterPro" id="IPR016024">
    <property type="entry name" value="ARM-type_fold"/>
</dbReference>
<dbReference type="InterPro" id="IPR038692">
    <property type="entry name" value="Cthe_2751_sf"/>
</dbReference>
<gene>
    <name evidence="3" type="ORF">B0A62_20395</name>
    <name evidence="2" type="ORF">IW20_17340</name>
</gene>
<keyword evidence="5" id="KW-1185">Reference proteome</keyword>
<dbReference type="Pfam" id="PF16804">
    <property type="entry name" value="DUF5071"/>
    <property type="match status" value="1"/>
</dbReference>
<proteinExistence type="predicted"/>
<reference evidence="2 4" key="1">
    <citation type="submission" date="2014-07" db="EMBL/GenBank/DDBJ databases">
        <title>Genome of Flavobacterium hydatis DSM 2063.</title>
        <authorList>
            <person name="Pipes S.E."/>
            <person name="Stropko S.J."/>
            <person name="Newman J.D."/>
        </authorList>
    </citation>
    <scope>NUCLEOTIDE SEQUENCE [LARGE SCALE GENOMIC DNA]</scope>
    <source>
        <strain evidence="2 4">DSM 2063</strain>
    </source>
</reference>
<comment type="caution">
    <text evidence="2">The sequence shown here is derived from an EMBL/GenBank/DDBJ whole genome shotgun (WGS) entry which is preliminary data.</text>
</comment>
<feature type="domain" description="DUF5071" evidence="1">
    <location>
        <begin position="8"/>
        <end position="123"/>
    </location>
</feature>
<dbReference type="EMBL" id="MUGY01000029">
    <property type="protein sequence ID" value="OXA89903.1"/>
    <property type="molecule type" value="Genomic_DNA"/>
</dbReference>
<dbReference type="OrthoDB" id="1846249at2"/>
<evidence type="ECO:0000313" key="4">
    <source>
        <dbReference type="Proteomes" id="UP000028712"/>
    </source>
</evidence>
<accession>A0A086AAX5</accession>
<name>A0A086AAX5_FLAHY</name>
<sequence length="129" mass="15322">MEINTKDLIPKDKHDIKRAENLKNYSYLELKSIIPELLEWLQDCNWPVAKPVSEYLVSINENITQEILNILKTNDQIWKYWIISIFGRITNDTFIREEIILIATNPTKDESLEYVDEIANEIIKERGWN</sequence>
<dbReference type="CDD" id="cd11743">
    <property type="entry name" value="Cthe_2751_like"/>
    <property type="match status" value="1"/>
</dbReference>
<dbReference type="Gene3D" id="1.25.40.750">
    <property type="entry name" value="Domain of unknown function DUF5071"/>
    <property type="match status" value="1"/>
</dbReference>
<dbReference type="RefSeq" id="WP_035624901.1">
    <property type="nucleotide sequence ID" value="NZ_JBEWQG010000006.1"/>
</dbReference>
<dbReference type="Proteomes" id="UP000198424">
    <property type="component" value="Unassembled WGS sequence"/>
</dbReference>
<dbReference type="eggNOG" id="ENOG5030MHK">
    <property type="taxonomic scope" value="Bacteria"/>
</dbReference>
<organism evidence="2 4">
    <name type="scientific">Flavobacterium hydatis</name>
    <name type="common">Cytophaga aquatilis</name>
    <dbReference type="NCBI Taxonomy" id="991"/>
    <lineage>
        <taxon>Bacteria</taxon>
        <taxon>Pseudomonadati</taxon>
        <taxon>Bacteroidota</taxon>
        <taxon>Flavobacteriia</taxon>
        <taxon>Flavobacteriales</taxon>
        <taxon>Flavobacteriaceae</taxon>
        <taxon>Flavobacterium</taxon>
    </lineage>
</organism>
<dbReference type="EMBL" id="JPRM01000027">
    <property type="protein sequence ID" value="KFF13839.1"/>
    <property type="molecule type" value="Genomic_DNA"/>
</dbReference>
<dbReference type="AlphaFoldDB" id="A0A086AAX5"/>
<evidence type="ECO:0000259" key="1">
    <source>
        <dbReference type="Pfam" id="PF16804"/>
    </source>
</evidence>
<reference evidence="3 5" key="2">
    <citation type="submission" date="2016-11" db="EMBL/GenBank/DDBJ databases">
        <title>Whole genomes of Flavobacteriaceae.</title>
        <authorList>
            <person name="Stine C."/>
            <person name="Li C."/>
            <person name="Tadesse D."/>
        </authorList>
    </citation>
    <scope>NUCLEOTIDE SEQUENCE [LARGE SCALE GENOMIC DNA]</scope>
    <source>
        <strain evidence="3 5">ATCC 29551</strain>
    </source>
</reference>
<evidence type="ECO:0000313" key="2">
    <source>
        <dbReference type="EMBL" id="KFF13839.1"/>
    </source>
</evidence>
<dbReference type="InterPro" id="IPR031837">
    <property type="entry name" value="DUF5071"/>
</dbReference>